<dbReference type="EMBL" id="JMGO02000018">
    <property type="protein sequence ID" value="KXU78282.1"/>
    <property type="molecule type" value="Genomic_DNA"/>
</dbReference>
<dbReference type="GO" id="GO:0008967">
    <property type="term" value="F:phosphoglycolate phosphatase activity"/>
    <property type="evidence" value="ECO:0007669"/>
    <property type="project" value="TreeGrafter"/>
</dbReference>
<dbReference type="NCBIfam" id="TIGR01422">
    <property type="entry name" value="phosphonatase"/>
    <property type="match status" value="1"/>
</dbReference>
<dbReference type="Proteomes" id="UP000078435">
    <property type="component" value="Unassembled WGS sequence"/>
</dbReference>
<dbReference type="SUPFAM" id="SSF56784">
    <property type="entry name" value="HAD-like"/>
    <property type="match status" value="1"/>
</dbReference>
<evidence type="ECO:0000256" key="1">
    <source>
        <dbReference type="ARBA" id="ARBA00011738"/>
    </source>
</evidence>
<proteinExistence type="inferred from homology"/>
<dbReference type="Pfam" id="PF00702">
    <property type="entry name" value="Hydrolase"/>
    <property type="match status" value="1"/>
</dbReference>
<feature type="binding site" evidence="9">
    <location>
        <position position="20"/>
    </location>
    <ligand>
        <name>Mg(2+)</name>
        <dbReference type="ChEBI" id="CHEBI:18420"/>
    </ligand>
</feature>
<dbReference type="AlphaFoldDB" id="A0A175VE81"/>
<gene>
    <name evidence="9" type="primary">phnX</name>
    <name evidence="10" type="ORF">LCR_03780</name>
</gene>
<dbReference type="STRING" id="29489.VL01_12525"/>
<dbReference type="InterPro" id="IPR023214">
    <property type="entry name" value="HAD_sf"/>
</dbReference>
<comment type="caution">
    <text evidence="10">The sequence shown here is derived from an EMBL/GenBank/DDBJ whole genome shotgun (WGS) entry which is preliminary data.</text>
</comment>
<comment type="cofactor">
    <cofactor evidence="9">
        <name>Mg(2+)</name>
        <dbReference type="ChEBI" id="CHEBI:18420"/>
    </cofactor>
    <text evidence="9">Binds 1 Mg(2+) ion per subunit.</text>
</comment>
<dbReference type="PANTHER" id="PTHR43434">
    <property type="entry name" value="PHOSPHOGLYCOLATE PHOSPHATASE"/>
    <property type="match status" value="1"/>
</dbReference>
<dbReference type="Gene3D" id="3.40.50.1000">
    <property type="entry name" value="HAD superfamily/HAD-like"/>
    <property type="match status" value="1"/>
</dbReference>
<evidence type="ECO:0000256" key="3">
    <source>
        <dbReference type="ARBA" id="ARBA00022801"/>
    </source>
</evidence>
<dbReference type="InterPro" id="IPR006323">
    <property type="entry name" value="Phosphonoacetald_hydro"/>
</dbReference>
<dbReference type="NCBIfam" id="TIGR01509">
    <property type="entry name" value="HAD-SF-IA-v3"/>
    <property type="match status" value="1"/>
</dbReference>
<dbReference type="PANTHER" id="PTHR43434:SF19">
    <property type="entry name" value="PHOSPHONOACETALDEHYDE HYDROLASE"/>
    <property type="match status" value="1"/>
</dbReference>
<keyword evidence="4 9" id="KW-0460">Magnesium</keyword>
<evidence type="ECO:0000256" key="2">
    <source>
        <dbReference type="ARBA" id="ARBA00022723"/>
    </source>
</evidence>
<comment type="similarity">
    <text evidence="9">Belongs to the HAD-like hydrolase superfamily. PhnX family.</text>
</comment>
<comment type="catalytic activity">
    <reaction evidence="6 9">
        <text>phosphonoacetaldehyde + H2O = acetaldehyde + phosphate + H(+)</text>
        <dbReference type="Rhea" id="RHEA:18905"/>
        <dbReference type="ChEBI" id="CHEBI:15343"/>
        <dbReference type="ChEBI" id="CHEBI:15377"/>
        <dbReference type="ChEBI" id="CHEBI:15378"/>
        <dbReference type="ChEBI" id="CHEBI:43474"/>
        <dbReference type="ChEBI" id="CHEBI:58383"/>
        <dbReference type="EC" id="3.11.1.1"/>
    </reaction>
</comment>
<dbReference type="InterPro" id="IPR036412">
    <property type="entry name" value="HAD-like_sf"/>
</dbReference>
<dbReference type="CDD" id="cd02586">
    <property type="entry name" value="HAD_PHN"/>
    <property type="match status" value="1"/>
</dbReference>
<keyword evidence="3 9" id="KW-0378">Hydrolase</keyword>
<name>A0A175VE81_AEREN</name>
<keyword evidence="5 9" id="KW-0704">Schiff base</keyword>
<comment type="function">
    <text evidence="7 9">Involved in phosphonate degradation.</text>
</comment>
<feature type="binding site" evidence="9">
    <location>
        <position position="196"/>
    </location>
    <ligand>
        <name>Mg(2+)</name>
        <dbReference type="ChEBI" id="CHEBI:18420"/>
    </ligand>
</feature>
<dbReference type="GO" id="GO:0019700">
    <property type="term" value="P:organic phosphonate catabolic process"/>
    <property type="evidence" value="ECO:0007669"/>
    <property type="project" value="InterPro"/>
</dbReference>
<dbReference type="InterPro" id="IPR050155">
    <property type="entry name" value="HAD-like_hydrolase_sf"/>
</dbReference>
<feature type="binding site" evidence="9">
    <location>
        <position position="22"/>
    </location>
    <ligand>
        <name>Mg(2+)</name>
        <dbReference type="ChEBI" id="CHEBI:18420"/>
    </ligand>
</feature>
<evidence type="ECO:0000256" key="5">
    <source>
        <dbReference type="ARBA" id="ARBA00023270"/>
    </source>
</evidence>
<evidence type="ECO:0000256" key="8">
    <source>
        <dbReference type="ARBA" id="ARBA00066472"/>
    </source>
</evidence>
<protein>
    <recommendedName>
        <fullName evidence="8 9">Phosphonoacetaldehyde hydrolase</fullName>
        <shortName evidence="9">Phosphonatase</shortName>
        <ecNumber evidence="8 9">3.11.1.1</ecNumber>
    </recommendedName>
    <alternativeName>
        <fullName evidence="9">Phosphonoacetaldehyde phosphonohydrolase</fullName>
    </alternativeName>
</protein>
<dbReference type="InterPro" id="IPR023198">
    <property type="entry name" value="PGP-like_dom2"/>
</dbReference>
<evidence type="ECO:0000313" key="10">
    <source>
        <dbReference type="EMBL" id="KXU78282.1"/>
    </source>
</evidence>
<reference evidence="10 11" key="1">
    <citation type="submission" date="2016-02" db="EMBL/GenBank/DDBJ databases">
        <title>Draft genome sequence of Aeromonas trota strain 1999lcr isolated from cerebrospinal fluid (CSF).</title>
        <authorList>
            <person name="Dallagassa C.B."/>
            <person name="Prediger K.C."/>
            <person name="Weiss V.A."/>
            <person name="Assis F.E."/>
            <person name="Baura V."/>
            <person name="Cruz L.M."/>
            <person name="Souza E.M."/>
            <person name="Pedrosa F.O."/>
            <person name="Fadel-Picheth C.M."/>
        </authorList>
    </citation>
    <scope>NUCLEOTIDE SEQUENCE [LARGE SCALE GENOMIC DNA]</scope>
    <source>
        <strain evidence="10 11">1999lcr</strain>
    </source>
</reference>
<dbReference type="SFLD" id="SFLDS00003">
    <property type="entry name" value="Haloacid_Dehalogenase"/>
    <property type="match status" value="1"/>
</dbReference>
<dbReference type="SFLD" id="SFLDG01135">
    <property type="entry name" value="C1.5.6:_HAD__Beta-PGM__Phospha"/>
    <property type="match status" value="1"/>
</dbReference>
<dbReference type="GO" id="GO:0050194">
    <property type="term" value="F:phosphonoacetaldehyde hydrolase activity"/>
    <property type="evidence" value="ECO:0007669"/>
    <property type="project" value="UniProtKB-UniRule"/>
</dbReference>
<dbReference type="GO" id="GO:0005829">
    <property type="term" value="C:cytosol"/>
    <property type="evidence" value="ECO:0007669"/>
    <property type="project" value="TreeGrafter"/>
</dbReference>
<feature type="active site" description="Nucleophile" evidence="9">
    <location>
        <position position="20"/>
    </location>
</feature>
<evidence type="ECO:0000256" key="9">
    <source>
        <dbReference type="HAMAP-Rule" id="MF_01375"/>
    </source>
</evidence>
<organism evidence="10 11">
    <name type="scientific">Aeromonas enteropelogenes</name>
    <name type="common">Aeromonas trota</name>
    <dbReference type="NCBI Taxonomy" id="29489"/>
    <lineage>
        <taxon>Bacteria</taxon>
        <taxon>Pseudomonadati</taxon>
        <taxon>Pseudomonadota</taxon>
        <taxon>Gammaproteobacteria</taxon>
        <taxon>Aeromonadales</taxon>
        <taxon>Aeromonadaceae</taxon>
        <taxon>Aeromonas</taxon>
    </lineage>
</organism>
<dbReference type="InterPro" id="IPR006439">
    <property type="entry name" value="HAD-SF_hydro_IA"/>
</dbReference>
<dbReference type="RefSeq" id="WP_061477465.1">
    <property type="nucleotide sequence ID" value="NZ_JMGO02000018.1"/>
</dbReference>
<accession>A0A175VE81</accession>
<comment type="subunit">
    <text evidence="1 9">Homodimer.</text>
</comment>
<dbReference type="EC" id="3.11.1.1" evidence="8 9"/>
<dbReference type="FunFam" id="1.10.150.240:FF:000006">
    <property type="entry name" value="Phosphonoacetaldehyde hydrolase"/>
    <property type="match status" value="1"/>
</dbReference>
<evidence type="ECO:0000256" key="6">
    <source>
        <dbReference type="ARBA" id="ARBA00052005"/>
    </source>
</evidence>
<dbReference type="SFLD" id="SFLDG01129">
    <property type="entry name" value="C1.5:_HAD__Beta-PGM__Phosphata"/>
    <property type="match status" value="1"/>
</dbReference>
<keyword evidence="2 9" id="KW-0479">Metal-binding</keyword>
<dbReference type="GO" id="GO:0000287">
    <property type="term" value="F:magnesium ion binding"/>
    <property type="evidence" value="ECO:0007669"/>
    <property type="project" value="UniProtKB-UniRule"/>
</dbReference>
<evidence type="ECO:0000256" key="7">
    <source>
        <dbReference type="ARBA" id="ARBA00056573"/>
    </source>
</evidence>
<sequence length="279" mass="29959">MTDLQIAIHPTTDIEALILDWAGTVVDFGSFAPTSIFVEAFARAYDFAVTLDEARQPMGLGKWDHIAALGRLPSVDARWQARFGHPMSHAEVDHLYHTFMPLQIAAVTRFAAPIPGVLPVLEALRAQGLRIGSCSGYPRPVMEALVPAAADHGYRPDHWVATDDLKAGGRPGPWMALANVIELGISAVHRCIKVDDAVPGISEGVNAGMWTVGLSVSGNEFGATWEEFAAMSEVEIAARRAPTEAKLRAAGAHYVIDTLADIAPVLADINRRLAAGERP</sequence>
<dbReference type="SFLD" id="SFLDF00038">
    <property type="entry name" value="phosphonoacetaldehyde_hydrolas"/>
    <property type="match status" value="1"/>
</dbReference>
<dbReference type="GO" id="GO:0006281">
    <property type="term" value="P:DNA repair"/>
    <property type="evidence" value="ECO:0007669"/>
    <property type="project" value="TreeGrafter"/>
</dbReference>
<evidence type="ECO:0000313" key="11">
    <source>
        <dbReference type="Proteomes" id="UP000078435"/>
    </source>
</evidence>
<dbReference type="OrthoDB" id="5504491at2"/>
<dbReference type="HAMAP" id="MF_01375">
    <property type="entry name" value="PhnX"/>
    <property type="match status" value="1"/>
</dbReference>
<evidence type="ECO:0000256" key="4">
    <source>
        <dbReference type="ARBA" id="ARBA00022842"/>
    </source>
</evidence>
<dbReference type="Gene3D" id="1.10.150.240">
    <property type="entry name" value="Putative phosphatase, domain 2"/>
    <property type="match status" value="1"/>
</dbReference>
<feature type="active site" description="Schiff-base intermediate with substrate" evidence="9">
    <location>
        <position position="62"/>
    </location>
</feature>